<proteinExistence type="predicted"/>
<accession>A0AAW2DCG0</accession>
<gene>
    <name evidence="1" type="ORF">SO802_009034</name>
</gene>
<reference evidence="1 2" key="1">
    <citation type="submission" date="2024-01" db="EMBL/GenBank/DDBJ databases">
        <title>A telomere-to-telomere, gap-free genome of sweet tea (Lithocarpus litseifolius).</title>
        <authorList>
            <person name="Zhou J."/>
        </authorList>
    </citation>
    <scope>NUCLEOTIDE SEQUENCE [LARGE SCALE GENOMIC DNA]</scope>
    <source>
        <strain evidence="1">Zhou-2022a</strain>
        <tissue evidence="1">Leaf</tissue>
    </source>
</reference>
<evidence type="ECO:0000313" key="2">
    <source>
        <dbReference type="Proteomes" id="UP001459277"/>
    </source>
</evidence>
<sequence length="97" mass="11436">MDEITGRWARLSLRAVETDTVELPHIVENNSRVLVAKLLTKRHVNLEALTRTLRSMWRFVQNFEGRYIKTNQKQKPVYCKRLLLYQEPTNSPPQTAK</sequence>
<keyword evidence="2" id="KW-1185">Reference proteome</keyword>
<name>A0AAW2DCG0_9ROSI</name>
<protein>
    <submittedName>
        <fullName evidence="1">Uncharacterized protein</fullName>
    </submittedName>
</protein>
<dbReference type="AlphaFoldDB" id="A0AAW2DCG0"/>
<organism evidence="1 2">
    <name type="scientific">Lithocarpus litseifolius</name>
    <dbReference type="NCBI Taxonomy" id="425828"/>
    <lineage>
        <taxon>Eukaryota</taxon>
        <taxon>Viridiplantae</taxon>
        <taxon>Streptophyta</taxon>
        <taxon>Embryophyta</taxon>
        <taxon>Tracheophyta</taxon>
        <taxon>Spermatophyta</taxon>
        <taxon>Magnoliopsida</taxon>
        <taxon>eudicotyledons</taxon>
        <taxon>Gunneridae</taxon>
        <taxon>Pentapetalae</taxon>
        <taxon>rosids</taxon>
        <taxon>fabids</taxon>
        <taxon>Fagales</taxon>
        <taxon>Fagaceae</taxon>
        <taxon>Lithocarpus</taxon>
    </lineage>
</organism>
<comment type="caution">
    <text evidence="1">The sequence shown here is derived from an EMBL/GenBank/DDBJ whole genome shotgun (WGS) entry which is preliminary data.</text>
</comment>
<evidence type="ECO:0000313" key="1">
    <source>
        <dbReference type="EMBL" id="KAL0007532.1"/>
    </source>
</evidence>
<dbReference type="Proteomes" id="UP001459277">
    <property type="component" value="Unassembled WGS sequence"/>
</dbReference>
<dbReference type="EMBL" id="JAZDWU010000003">
    <property type="protein sequence ID" value="KAL0007532.1"/>
    <property type="molecule type" value="Genomic_DNA"/>
</dbReference>